<dbReference type="AlphaFoldDB" id="A0A131YII2"/>
<evidence type="ECO:0000313" key="3">
    <source>
        <dbReference type="EMBL" id="JAP77741.1"/>
    </source>
</evidence>
<dbReference type="EMBL" id="GEDV01010816">
    <property type="protein sequence ID" value="JAP77741.1"/>
    <property type="molecule type" value="Transcribed_RNA"/>
</dbReference>
<evidence type="ECO:0000256" key="2">
    <source>
        <dbReference type="SAM" id="SignalP"/>
    </source>
</evidence>
<accession>A0A131YII2</accession>
<reference evidence="3" key="1">
    <citation type="journal article" date="2016" name="Ticks Tick Borne Dis.">
        <title>De novo assembly and annotation of the salivary gland transcriptome of Rhipicephalus appendiculatus male and female ticks during blood feeding.</title>
        <authorList>
            <person name="de Castro M.H."/>
            <person name="de Klerk D."/>
            <person name="Pienaar R."/>
            <person name="Latif A.A."/>
            <person name="Rees D.J."/>
            <person name="Mans B.J."/>
        </authorList>
    </citation>
    <scope>NUCLEOTIDE SEQUENCE</scope>
    <source>
        <tissue evidence="3">Salivary glands</tissue>
    </source>
</reference>
<feature type="region of interest" description="Disordered" evidence="1">
    <location>
        <begin position="28"/>
        <end position="85"/>
    </location>
</feature>
<evidence type="ECO:0008006" key="4">
    <source>
        <dbReference type="Google" id="ProtNLM"/>
    </source>
</evidence>
<proteinExistence type="predicted"/>
<feature type="signal peptide" evidence="2">
    <location>
        <begin position="1"/>
        <end position="25"/>
    </location>
</feature>
<protein>
    <recommendedName>
        <fullName evidence="4">Secreted protein</fullName>
    </recommendedName>
</protein>
<name>A0A131YII2_RHIAP</name>
<organism evidence="3">
    <name type="scientific">Rhipicephalus appendiculatus</name>
    <name type="common">Brown ear tick</name>
    <dbReference type="NCBI Taxonomy" id="34631"/>
    <lineage>
        <taxon>Eukaryota</taxon>
        <taxon>Metazoa</taxon>
        <taxon>Ecdysozoa</taxon>
        <taxon>Arthropoda</taxon>
        <taxon>Chelicerata</taxon>
        <taxon>Arachnida</taxon>
        <taxon>Acari</taxon>
        <taxon>Parasitiformes</taxon>
        <taxon>Ixodida</taxon>
        <taxon>Ixodoidea</taxon>
        <taxon>Ixodidae</taxon>
        <taxon>Rhipicephalinae</taxon>
        <taxon>Rhipicephalus</taxon>
        <taxon>Rhipicephalus</taxon>
    </lineage>
</organism>
<evidence type="ECO:0000256" key="1">
    <source>
        <dbReference type="SAM" id="MobiDB-lite"/>
    </source>
</evidence>
<feature type="chain" id="PRO_5007285275" description="Secreted protein" evidence="2">
    <location>
        <begin position="26"/>
        <end position="85"/>
    </location>
</feature>
<keyword evidence="2" id="KW-0732">Signal</keyword>
<sequence length="85" mass="9296">MGNTPCCNILILLCIFLLLTILPEGRRPCALAGNPQNGPKNPPTYARRPMKYPPYPTYSRNAVHRPATPRPSTPRPNSGARAKTG</sequence>